<dbReference type="Pfam" id="PF14555">
    <property type="entry name" value="UBA_4"/>
    <property type="match status" value="1"/>
</dbReference>
<dbReference type="InterPro" id="IPR009060">
    <property type="entry name" value="UBA-like_sf"/>
</dbReference>
<feature type="domain" description="DCUN1" evidence="3">
    <location>
        <begin position="53"/>
        <end position="241"/>
    </location>
</feature>
<dbReference type="GO" id="GO:0000151">
    <property type="term" value="C:ubiquitin ligase complex"/>
    <property type="evidence" value="ECO:0007669"/>
    <property type="project" value="TreeGrafter"/>
</dbReference>
<comment type="caution">
    <text evidence="4">The sequence shown here is derived from an EMBL/GenBank/DDBJ whole genome shotgun (WGS) entry which is preliminary data.</text>
</comment>
<proteinExistence type="predicted"/>
<dbReference type="Gene3D" id="1.10.8.10">
    <property type="entry name" value="DNA helicase RuvA subunit, C-terminal domain"/>
    <property type="match status" value="1"/>
</dbReference>
<dbReference type="GO" id="GO:0005886">
    <property type="term" value="C:plasma membrane"/>
    <property type="evidence" value="ECO:0007669"/>
    <property type="project" value="UniProtKB-ARBA"/>
</dbReference>
<dbReference type="VEuPathDB" id="FungiDB:TAPDE_000791"/>
<evidence type="ECO:0000256" key="1">
    <source>
        <dbReference type="ARBA" id="ARBA00022786"/>
    </source>
</evidence>
<accession>R4X759</accession>
<dbReference type="GO" id="GO:0045116">
    <property type="term" value="P:protein neddylation"/>
    <property type="evidence" value="ECO:0007669"/>
    <property type="project" value="TreeGrafter"/>
</dbReference>
<name>R4X759_TAPDE</name>
<evidence type="ECO:0000256" key="2">
    <source>
        <dbReference type="RuleBase" id="RU410713"/>
    </source>
</evidence>
<keyword evidence="1" id="KW-0833">Ubl conjugation pathway</keyword>
<dbReference type="STRING" id="1097556.R4X759"/>
<dbReference type="Proteomes" id="UP000013776">
    <property type="component" value="Unassembled WGS sequence"/>
</dbReference>
<dbReference type="InterPro" id="IPR042460">
    <property type="entry name" value="DCN1-like_PONY"/>
</dbReference>
<sequence>MSLSQSQRQTIALFRDTTNCSEASAQKYLKATRYNLEAAIDAYLRKHSTAVRVDTKQIDKIFTSYADPSSKDEITIDGTIRYLTDLEMDLEETGVLALAMQLEAPTQGTFTRSGFMKGWSELGIGSLEGMKAHAGTLTAALADNHGEFFRKTYLHTFTFALTPPSRTLPLDSALVFWDLLLTNRFDRLDAWKEFLTLKGRGISRDVWNLLLEFSVQVKDLSDYNEMEAWPVVIDDFVAWCRENKR</sequence>
<dbReference type="FunFam" id="1.10.238.200:FF:000003">
    <property type="entry name" value="DCN1-like protein 3"/>
    <property type="match status" value="1"/>
</dbReference>
<dbReference type="GO" id="GO:0031624">
    <property type="term" value="F:ubiquitin conjugating enzyme binding"/>
    <property type="evidence" value="ECO:0007669"/>
    <property type="project" value="TreeGrafter"/>
</dbReference>
<evidence type="ECO:0000313" key="5">
    <source>
        <dbReference type="Proteomes" id="UP000013776"/>
    </source>
</evidence>
<dbReference type="EMBL" id="CAHR02000025">
    <property type="protein sequence ID" value="CCG81101.1"/>
    <property type="molecule type" value="Genomic_DNA"/>
</dbReference>
<organism evidence="4 5">
    <name type="scientific">Taphrina deformans (strain PYCC 5710 / ATCC 11124 / CBS 356.35 / IMI 108563 / JCM 9778 / NBRC 8474)</name>
    <name type="common">Peach leaf curl fungus</name>
    <name type="synonym">Lalaria deformans</name>
    <dbReference type="NCBI Taxonomy" id="1097556"/>
    <lineage>
        <taxon>Eukaryota</taxon>
        <taxon>Fungi</taxon>
        <taxon>Dikarya</taxon>
        <taxon>Ascomycota</taxon>
        <taxon>Taphrinomycotina</taxon>
        <taxon>Taphrinomycetes</taxon>
        <taxon>Taphrinales</taxon>
        <taxon>Taphrinaceae</taxon>
        <taxon>Taphrina</taxon>
    </lineage>
</organism>
<dbReference type="eggNOG" id="KOG3077">
    <property type="taxonomic scope" value="Eukaryota"/>
</dbReference>
<dbReference type="GO" id="GO:0032182">
    <property type="term" value="F:ubiquitin-like protein binding"/>
    <property type="evidence" value="ECO:0007669"/>
    <property type="project" value="TreeGrafter"/>
</dbReference>
<dbReference type="SUPFAM" id="SSF46934">
    <property type="entry name" value="UBA-like"/>
    <property type="match status" value="1"/>
</dbReference>
<evidence type="ECO:0000313" key="4">
    <source>
        <dbReference type="EMBL" id="CCG81101.1"/>
    </source>
</evidence>
<dbReference type="Pfam" id="PF03556">
    <property type="entry name" value="Cullin_binding"/>
    <property type="match status" value="1"/>
</dbReference>
<evidence type="ECO:0000259" key="3">
    <source>
        <dbReference type="PROSITE" id="PS51229"/>
    </source>
</evidence>
<dbReference type="PROSITE" id="PS51229">
    <property type="entry name" value="DCUN1"/>
    <property type="match status" value="1"/>
</dbReference>
<dbReference type="GO" id="GO:0097602">
    <property type="term" value="F:cullin family protein binding"/>
    <property type="evidence" value="ECO:0007669"/>
    <property type="project" value="TreeGrafter"/>
</dbReference>
<dbReference type="PANTHER" id="PTHR12281">
    <property type="entry name" value="RP42 RELATED"/>
    <property type="match status" value="1"/>
</dbReference>
<dbReference type="Gene3D" id="1.10.238.200">
    <property type="entry name" value="Cullin, PONY binding domain"/>
    <property type="match status" value="1"/>
</dbReference>
<dbReference type="OrthoDB" id="27198at2759"/>
<dbReference type="Gene3D" id="1.10.238.10">
    <property type="entry name" value="EF-hand"/>
    <property type="match status" value="1"/>
</dbReference>
<dbReference type="PANTHER" id="PTHR12281:SF31">
    <property type="entry name" value="DCN1-LIKE PROTEIN 3"/>
    <property type="match status" value="1"/>
</dbReference>
<dbReference type="InterPro" id="IPR014764">
    <property type="entry name" value="DCN-prot"/>
</dbReference>
<protein>
    <recommendedName>
        <fullName evidence="2">Defective in cullin neddylation protein</fullName>
    </recommendedName>
</protein>
<comment type="function">
    <text evidence="2">Neddylation of cullins play an essential role in the regulation of SCF-type complexes activity.</text>
</comment>
<dbReference type="InterPro" id="IPR005176">
    <property type="entry name" value="PONY_dom"/>
</dbReference>
<reference evidence="4 5" key="1">
    <citation type="journal article" date="2013" name="MBio">
        <title>Genome sequencing of the plant pathogen Taphrina deformans, the causal agent of peach leaf curl.</title>
        <authorList>
            <person name="Cisse O.H."/>
            <person name="Almeida J.M.G.C.F."/>
            <person name="Fonseca A."/>
            <person name="Kumar A.A."/>
            <person name="Salojaervi J."/>
            <person name="Overmyer K."/>
            <person name="Hauser P.M."/>
            <person name="Pagni M."/>
        </authorList>
    </citation>
    <scope>NUCLEOTIDE SEQUENCE [LARGE SCALE GENOMIC DNA]</scope>
    <source>
        <strain evidence="5">PYCC 5710 / ATCC 11124 / CBS 356.35 / IMI 108563 / JCM 9778 / NBRC 8474</strain>
    </source>
</reference>
<keyword evidence="5" id="KW-1185">Reference proteome</keyword>
<dbReference type="AlphaFoldDB" id="R4X759"/>
<gene>
    <name evidence="4" type="ORF">TAPDE_000791</name>
</gene>